<dbReference type="Gene3D" id="1.10.246.200">
    <property type="entry name" value="WPP domain"/>
    <property type="match status" value="1"/>
</dbReference>
<reference evidence="1 2" key="1">
    <citation type="journal article" date="2014" name="Nat. Genet.">
        <title>Genome sequence of the hot pepper provides insights into the evolution of pungency in Capsicum species.</title>
        <authorList>
            <person name="Kim S."/>
            <person name="Park M."/>
            <person name="Yeom S.I."/>
            <person name="Kim Y.M."/>
            <person name="Lee J.M."/>
            <person name="Lee H.A."/>
            <person name="Seo E."/>
            <person name="Choi J."/>
            <person name="Cheong K."/>
            <person name="Kim K.T."/>
            <person name="Jung K."/>
            <person name="Lee G.W."/>
            <person name="Oh S.K."/>
            <person name="Bae C."/>
            <person name="Kim S.B."/>
            <person name="Lee H.Y."/>
            <person name="Kim S.Y."/>
            <person name="Kim M.S."/>
            <person name="Kang B.C."/>
            <person name="Jo Y.D."/>
            <person name="Yang H.B."/>
            <person name="Jeong H.J."/>
            <person name="Kang W.H."/>
            <person name="Kwon J.K."/>
            <person name="Shin C."/>
            <person name="Lim J.Y."/>
            <person name="Park J.H."/>
            <person name="Huh J.H."/>
            <person name="Kim J.S."/>
            <person name="Kim B.D."/>
            <person name="Cohen O."/>
            <person name="Paran I."/>
            <person name="Suh M.C."/>
            <person name="Lee S.B."/>
            <person name="Kim Y.K."/>
            <person name="Shin Y."/>
            <person name="Noh S.J."/>
            <person name="Park J."/>
            <person name="Seo Y.S."/>
            <person name="Kwon S.Y."/>
            <person name="Kim H.A."/>
            <person name="Park J.M."/>
            <person name="Kim H.J."/>
            <person name="Choi S.B."/>
            <person name="Bosland P.W."/>
            <person name="Reeves G."/>
            <person name="Jo S.H."/>
            <person name="Lee B.W."/>
            <person name="Cho H.T."/>
            <person name="Choi H.S."/>
            <person name="Lee M.S."/>
            <person name="Yu Y."/>
            <person name="Do Choi Y."/>
            <person name="Park B.S."/>
            <person name="van Deynze A."/>
            <person name="Ashrafi H."/>
            <person name="Hill T."/>
            <person name="Kim W.T."/>
            <person name="Pai H.S."/>
            <person name="Ahn H.K."/>
            <person name="Yeam I."/>
            <person name="Giovannoni J.J."/>
            <person name="Rose J.K."/>
            <person name="Sorensen I."/>
            <person name="Lee S.J."/>
            <person name="Kim R.W."/>
            <person name="Choi I.Y."/>
            <person name="Choi B.S."/>
            <person name="Lim J.S."/>
            <person name="Lee Y.H."/>
            <person name="Choi D."/>
        </authorList>
    </citation>
    <scope>NUCLEOTIDE SEQUENCE [LARGE SCALE GENOMIC DNA]</scope>
    <source>
        <strain evidence="2">cv. CM334</strain>
    </source>
</reference>
<name>A0A2G2ZJZ6_CAPAN</name>
<sequence length="67" mass="7846">MEKIDPASDAAWLIEEEAFTVARSKDNDNDNDIEILEVYSKRYIVMRNLVENISKIMYQNIFCVNDT</sequence>
<dbReference type="EMBL" id="AYRZ02000005">
    <property type="protein sequence ID" value="PHT82309.1"/>
    <property type="molecule type" value="Genomic_DNA"/>
</dbReference>
<proteinExistence type="predicted"/>
<evidence type="ECO:0000313" key="1">
    <source>
        <dbReference type="EMBL" id="PHT82309.1"/>
    </source>
</evidence>
<reference evidence="1 2" key="2">
    <citation type="journal article" date="2017" name="Genome Biol.">
        <title>New reference genome sequences of hot pepper reveal the massive evolution of plant disease-resistance genes by retroduplication.</title>
        <authorList>
            <person name="Kim S."/>
            <person name="Park J."/>
            <person name="Yeom S.I."/>
            <person name="Kim Y.M."/>
            <person name="Seo E."/>
            <person name="Kim K.T."/>
            <person name="Kim M.S."/>
            <person name="Lee J.M."/>
            <person name="Cheong K."/>
            <person name="Shin H.S."/>
            <person name="Kim S.B."/>
            <person name="Han K."/>
            <person name="Lee J."/>
            <person name="Park M."/>
            <person name="Lee H.A."/>
            <person name="Lee H.Y."/>
            <person name="Lee Y."/>
            <person name="Oh S."/>
            <person name="Lee J.H."/>
            <person name="Choi E."/>
            <person name="Choi E."/>
            <person name="Lee S.E."/>
            <person name="Jeon J."/>
            <person name="Kim H."/>
            <person name="Choi G."/>
            <person name="Song H."/>
            <person name="Lee J."/>
            <person name="Lee S.C."/>
            <person name="Kwon J.K."/>
            <person name="Lee H.Y."/>
            <person name="Koo N."/>
            <person name="Hong Y."/>
            <person name="Kim R.W."/>
            <person name="Kang W.H."/>
            <person name="Huh J.H."/>
            <person name="Kang B.C."/>
            <person name="Yang T.J."/>
            <person name="Lee Y.H."/>
            <person name="Bennetzen J.L."/>
            <person name="Choi D."/>
        </authorList>
    </citation>
    <scope>NUCLEOTIDE SEQUENCE [LARGE SCALE GENOMIC DNA]</scope>
    <source>
        <strain evidence="2">cv. CM334</strain>
    </source>
</reference>
<organism evidence="1 2">
    <name type="scientific">Capsicum annuum</name>
    <name type="common">Capsicum pepper</name>
    <dbReference type="NCBI Taxonomy" id="4072"/>
    <lineage>
        <taxon>Eukaryota</taxon>
        <taxon>Viridiplantae</taxon>
        <taxon>Streptophyta</taxon>
        <taxon>Embryophyta</taxon>
        <taxon>Tracheophyta</taxon>
        <taxon>Spermatophyta</taxon>
        <taxon>Magnoliopsida</taxon>
        <taxon>eudicotyledons</taxon>
        <taxon>Gunneridae</taxon>
        <taxon>Pentapetalae</taxon>
        <taxon>asterids</taxon>
        <taxon>lamiids</taxon>
        <taxon>Solanales</taxon>
        <taxon>Solanaceae</taxon>
        <taxon>Solanoideae</taxon>
        <taxon>Capsiceae</taxon>
        <taxon>Capsicum</taxon>
    </lineage>
</organism>
<dbReference type="InterPro" id="IPR038214">
    <property type="entry name" value="WPP_sf"/>
</dbReference>
<keyword evidence="2" id="KW-1185">Reference proteome</keyword>
<protein>
    <submittedName>
        <fullName evidence="1">Uncharacterized protein</fullName>
    </submittedName>
</protein>
<dbReference type="Gramene" id="PHT82309">
    <property type="protein sequence ID" value="PHT82309"/>
    <property type="gene ID" value="T459_15324"/>
</dbReference>
<evidence type="ECO:0000313" key="2">
    <source>
        <dbReference type="Proteomes" id="UP000222542"/>
    </source>
</evidence>
<gene>
    <name evidence="1" type="ORF">T459_15324</name>
</gene>
<dbReference type="Proteomes" id="UP000222542">
    <property type="component" value="Unassembled WGS sequence"/>
</dbReference>
<comment type="caution">
    <text evidence="1">The sequence shown here is derived from an EMBL/GenBank/DDBJ whole genome shotgun (WGS) entry which is preliminary data.</text>
</comment>
<dbReference type="AlphaFoldDB" id="A0A2G2ZJZ6"/>
<accession>A0A2G2ZJZ6</accession>